<dbReference type="GO" id="GO:0046600">
    <property type="term" value="P:negative regulation of centriole replication"/>
    <property type="evidence" value="ECO:0007669"/>
    <property type="project" value="TreeGrafter"/>
</dbReference>
<feature type="region of interest" description="Disordered" evidence="4">
    <location>
        <begin position="186"/>
        <end position="215"/>
    </location>
</feature>
<feature type="region of interest" description="Disordered" evidence="4">
    <location>
        <begin position="1"/>
        <end position="38"/>
    </location>
</feature>
<proteinExistence type="predicted"/>
<keyword evidence="2" id="KW-0963">Cytoplasm</keyword>
<accession>A0A9P0CAI5</accession>
<feature type="coiled-coil region" evidence="3">
    <location>
        <begin position="43"/>
        <end position="156"/>
    </location>
</feature>
<keyword evidence="7" id="KW-1185">Reference proteome</keyword>
<dbReference type="GO" id="GO:0007059">
    <property type="term" value="P:chromosome segregation"/>
    <property type="evidence" value="ECO:0007669"/>
    <property type="project" value="TreeGrafter"/>
</dbReference>
<evidence type="ECO:0000256" key="4">
    <source>
        <dbReference type="SAM" id="MobiDB-lite"/>
    </source>
</evidence>
<feature type="coiled-coil region" evidence="3">
    <location>
        <begin position="982"/>
        <end position="1115"/>
    </location>
</feature>
<dbReference type="GO" id="GO:0097431">
    <property type="term" value="C:mitotic spindle pole"/>
    <property type="evidence" value="ECO:0007669"/>
    <property type="project" value="TreeGrafter"/>
</dbReference>
<feature type="coiled-coil region" evidence="3">
    <location>
        <begin position="1395"/>
        <end position="1436"/>
    </location>
</feature>
<dbReference type="GO" id="GO:0000132">
    <property type="term" value="P:establishment of mitotic spindle orientation"/>
    <property type="evidence" value="ECO:0007669"/>
    <property type="project" value="TreeGrafter"/>
</dbReference>
<dbReference type="GO" id="GO:0043015">
    <property type="term" value="F:gamma-tubulin binding"/>
    <property type="evidence" value="ECO:0007669"/>
    <property type="project" value="TreeGrafter"/>
</dbReference>
<feature type="coiled-coil region" evidence="3">
    <location>
        <begin position="852"/>
        <end position="896"/>
    </location>
</feature>
<dbReference type="GO" id="GO:0007099">
    <property type="term" value="P:centriole replication"/>
    <property type="evidence" value="ECO:0007669"/>
    <property type="project" value="TreeGrafter"/>
</dbReference>
<dbReference type="PANTHER" id="PTHR46930">
    <property type="entry name" value="CDK5 REGULATORY SUBUNIT-ASSOCIATED PROTEIN 2"/>
    <property type="match status" value="1"/>
</dbReference>
<dbReference type="InterPro" id="IPR012943">
    <property type="entry name" value="Cnn_1N"/>
</dbReference>
<feature type="coiled-coil region" evidence="3">
    <location>
        <begin position="1245"/>
        <end position="1272"/>
    </location>
</feature>
<dbReference type="GO" id="GO:0008017">
    <property type="term" value="F:microtubule binding"/>
    <property type="evidence" value="ECO:0007669"/>
    <property type="project" value="TreeGrafter"/>
</dbReference>
<comment type="subcellular location">
    <subcellularLocation>
        <location evidence="1">Cytoplasm</location>
    </subcellularLocation>
</comment>
<feature type="compositionally biased region" description="Polar residues" evidence="4">
    <location>
        <begin position="22"/>
        <end position="32"/>
    </location>
</feature>
<name>A0A9P0CAI5_BEMTA</name>
<dbReference type="SUPFAM" id="SSF57997">
    <property type="entry name" value="Tropomyosin"/>
    <property type="match status" value="1"/>
</dbReference>
<organism evidence="6 7">
    <name type="scientific">Bemisia tabaci</name>
    <name type="common">Sweetpotato whitefly</name>
    <name type="synonym">Aleurodes tabaci</name>
    <dbReference type="NCBI Taxonomy" id="7038"/>
    <lineage>
        <taxon>Eukaryota</taxon>
        <taxon>Metazoa</taxon>
        <taxon>Ecdysozoa</taxon>
        <taxon>Arthropoda</taxon>
        <taxon>Hexapoda</taxon>
        <taxon>Insecta</taxon>
        <taxon>Pterygota</taxon>
        <taxon>Neoptera</taxon>
        <taxon>Paraneoptera</taxon>
        <taxon>Hemiptera</taxon>
        <taxon>Sternorrhyncha</taxon>
        <taxon>Aleyrodoidea</taxon>
        <taxon>Aleyrodidae</taxon>
        <taxon>Aleyrodinae</taxon>
        <taxon>Bemisia</taxon>
    </lineage>
</organism>
<dbReference type="GO" id="GO:0000242">
    <property type="term" value="C:pericentriolar material"/>
    <property type="evidence" value="ECO:0007669"/>
    <property type="project" value="TreeGrafter"/>
</dbReference>
<sequence length="1472" mass="166431">MPLYRPDSHPSRSAPDLKHPQAHSSSNRTLSTPGVGGSGGFSLKEYEEQLNALKKENFNLKLRIYFAEERKEQMKSIKSIEEATQKILDLSVELETLRKELSEKDELLVETAKAMDVLQRSYQTKTESLQILSVQKAQLETQNQTLRKDLLDLKRKLVTVNGQISSPPSSSSQSQLDLKKKKSSVACQPSFSEHKTSVATSPCKSADDSPSENASLREQLTKVLVENTKAMKTIQYLMHVNKRLRQQKKDTSSSAQDQNEEQTSDSGRTAELKAEIERLNSELADANRTAHQLRQEVKKVSCDASEKVKESSHLERCIEEKDALINKLNQELRELELKLELVQLNEKEDLAQQLREKETENIRLKSQLQKHTYNLQELVNKELWSKNREIEKLNKLAERRQSELLSLKTALKRTANVEVLAPRMDNLSVHLEDKENVGNRFVLAQLETALEEVTKLSGKVAQMEIAERKLMEQCHEARTTAEIAEKQLKESTNACHLLTTRLEELAGFLDSLISQNASLSEEKRRILQEAVTQSRLLSKSLSASFMDGTYAESGMELSLKCPSVEPILPDYSEINFSSEEDALAEVELETLQTGAETKEPSSKAEGKEEAELNLLRSEVVALTEQLNSVNLEVGSASDCPSLPNFCADFAQRCIPVSGASKFDPMFSVTGKSLESPTSRAKRFADYGGSCGSESEVWSEPDRCASLARIGLSKESMAGTNQCSETETSDLEDISKLKLSGKQSKKIYGKSMKQKLRLFEEMNSSLRQEIQSLHGVIATVSNKISDEEFVRQLRSLNSQLSSSHSKCAILEKQLIMANTRCQTLLVLLEDAQLKSKDAAQREARKGHISQETIHQLETQVKGLEAQLAESTSELGSLSQLKNDYNAMTQELSQVKSALAEEKTAHAATQETVSQLRVEIKQVQAHIQTQKECILEKECALLEAQNRLKECAIEFELRTKETQEWNEKRVKEVENSLCEATAKLHAAEAKVEELSGRLMITEREFRETERKLEETKMRLGQRESEAMTLRREVGTLRSEANETKMLLDQRETELNTLKAQCEKEVTGLKSELESFRAEETHNAELHRRVLMEMSQQIETLKRERAEALELVQTWRAKVDALVREKAEMADCVDAIKAEQEVRAEQLNKAEKVARETEAGLRYQLQAASSQCAYAETHTRTLEKQYKLRERELKSWFAEREAELRRQLDHATLTTSEVVLERTRLANDKLRLQQELRNRTHYSTGRHGEELERVKRELERRVAELEAANGELESKLANLYVYKESYSDGEATSAGEESLLGSPVQIAPLNVDTVNDAQTSQRLKTCISTLTYNHIYLRQRSNENSSDYVSDQELALPLQMTEKNMDVGTCSPDLGIESDQGRASSSDQVTLCKSSSEVAKLEEENVTLRNKLLRTKQALEETLNQLSTANKKKRQVESAICRQLHKTHHILKKARVNLELRSESTQLVQESTNPK</sequence>
<dbReference type="PANTHER" id="PTHR46930:SF1">
    <property type="entry name" value="CDK5 REGULATORY SUBUNIT-ASSOCIATED PROTEIN 2"/>
    <property type="match status" value="1"/>
</dbReference>
<protein>
    <recommendedName>
        <fullName evidence="5">Centrosomin N-terminal motif 1 domain-containing protein</fullName>
    </recommendedName>
</protein>
<dbReference type="GO" id="GO:0001578">
    <property type="term" value="P:microtubule bundle formation"/>
    <property type="evidence" value="ECO:0007669"/>
    <property type="project" value="TreeGrafter"/>
</dbReference>
<dbReference type="Proteomes" id="UP001152759">
    <property type="component" value="Chromosome 4"/>
</dbReference>
<evidence type="ECO:0000256" key="1">
    <source>
        <dbReference type="ARBA" id="ARBA00004496"/>
    </source>
</evidence>
<dbReference type="EMBL" id="OU963865">
    <property type="protein sequence ID" value="CAH0771098.1"/>
    <property type="molecule type" value="Genomic_DNA"/>
</dbReference>
<feature type="coiled-coil region" evidence="3">
    <location>
        <begin position="446"/>
        <end position="529"/>
    </location>
</feature>
<feature type="compositionally biased region" description="Polar residues" evidence="4">
    <location>
        <begin position="186"/>
        <end position="203"/>
    </location>
</feature>
<evidence type="ECO:0000256" key="2">
    <source>
        <dbReference type="ARBA" id="ARBA00022490"/>
    </source>
</evidence>
<keyword evidence="3" id="KW-0175">Coiled coil</keyword>
<evidence type="ECO:0000313" key="6">
    <source>
        <dbReference type="EMBL" id="CAH0771098.1"/>
    </source>
</evidence>
<dbReference type="GO" id="GO:0090266">
    <property type="term" value="P:regulation of mitotic cell cycle spindle assembly checkpoint"/>
    <property type="evidence" value="ECO:0007669"/>
    <property type="project" value="TreeGrafter"/>
</dbReference>
<dbReference type="InterPro" id="IPR042791">
    <property type="entry name" value="CDK5RAP2"/>
</dbReference>
<dbReference type="GO" id="GO:0005737">
    <property type="term" value="C:cytoplasm"/>
    <property type="evidence" value="ECO:0007669"/>
    <property type="project" value="UniProtKB-SubCell"/>
</dbReference>
<feature type="domain" description="Centrosomin N-terminal motif 1" evidence="5">
    <location>
        <begin position="42"/>
        <end position="115"/>
    </location>
</feature>
<evidence type="ECO:0000256" key="3">
    <source>
        <dbReference type="SAM" id="Coils"/>
    </source>
</evidence>
<feature type="compositionally biased region" description="Basic and acidic residues" evidence="4">
    <location>
        <begin position="1"/>
        <end position="19"/>
    </location>
</feature>
<dbReference type="Pfam" id="PF07989">
    <property type="entry name" value="Cnn_1N"/>
    <property type="match status" value="1"/>
</dbReference>
<dbReference type="GO" id="GO:0035371">
    <property type="term" value="C:microtubule plus-end"/>
    <property type="evidence" value="ECO:0007669"/>
    <property type="project" value="TreeGrafter"/>
</dbReference>
<gene>
    <name evidence="6" type="ORF">BEMITA_LOCUS7882</name>
</gene>
<feature type="region of interest" description="Disordered" evidence="4">
    <location>
        <begin position="245"/>
        <end position="270"/>
    </location>
</feature>
<reference evidence="6" key="1">
    <citation type="submission" date="2021-12" db="EMBL/GenBank/DDBJ databases">
        <authorList>
            <person name="King R."/>
        </authorList>
    </citation>
    <scope>NUCLEOTIDE SEQUENCE</scope>
</reference>
<evidence type="ECO:0000313" key="7">
    <source>
        <dbReference type="Proteomes" id="UP001152759"/>
    </source>
</evidence>
<evidence type="ECO:0000259" key="5">
    <source>
        <dbReference type="Pfam" id="PF07989"/>
    </source>
</evidence>